<reference evidence="1 2" key="1">
    <citation type="submission" date="2020-05" db="EMBL/GenBank/DDBJ databases">
        <title>Actinomadura verrucosospora NRRL-B18236 (PFL_A860) Genome sequencing and assembly.</title>
        <authorList>
            <person name="Samborskyy M."/>
        </authorList>
    </citation>
    <scope>NUCLEOTIDE SEQUENCE [LARGE SCALE GENOMIC DNA]</scope>
    <source>
        <strain evidence="1 2">NRRL:B18236</strain>
    </source>
</reference>
<dbReference type="Proteomes" id="UP000501240">
    <property type="component" value="Chromosome"/>
</dbReference>
<dbReference type="NCBIfam" id="NF040488">
    <property type="entry name" value="SCO5389_fam"/>
    <property type="match status" value="1"/>
</dbReference>
<proteinExistence type="predicted"/>
<dbReference type="EMBL" id="CP053892">
    <property type="protein sequence ID" value="QKG24638.1"/>
    <property type="molecule type" value="Genomic_DNA"/>
</dbReference>
<accession>A0A7D3VWV6</accession>
<dbReference type="AlphaFoldDB" id="A0A7D3VWV6"/>
<sequence>MSLTVDDRLLEKAMRGEVDDASFVACVRDSLPYAWEVVSGVVARMRDGGDGFADDRTPPPDERARGELLRVLASDAMRGALERHFGVRLAFQNCHRVAAFDLTAAGAADRHARFVSPRAQLLNQSPDLIDC</sequence>
<dbReference type="Pfam" id="PF20704">
    <property type="entry name" value="KH_NucS_shadow"/>
    <property type="match status" value="1"/>
</dbReference>
<protein>
    <submittedName>
        <fullName evidence="1">Uncharacterized protein</fullName>
    </submittedName>
</protein>
<evidence type="ECO:0000313" key="1">
    <source>
        <dbReference type="EMBL" id="QKG24638.1"/>
    </source>
</evidence>
<evidence type="ECO:0000313" key="2">
    <source>
        <dbReference type="Proteomes" id="UP000501240"/>
    </source>
</evidence>
<gene>
    <name evidence="1" type="ORF">ACTIVE_6287</name>
</gene>
<dbReference type="RefSeq" id="WP_173098408.1">
    <property type="nucleotide sequence ID" value="NZ_CP053892.1"/>
</dbReference>
<organism evidence="1 2">
    <name type="scientific">Actinomadura verrucosospora</name>
    <dbReference type="NCBI Taxonomy" id="46165"/>
    <lineage>
        <taxon>Bacteria</taxon>
        <taxon>Bacillati</taxon>
        <taxon>Actinomycetota</taxon>
        <taxon>Actinomycetes</taxon>
        <taxon>Streptosporangiales</taxon>
        <taxon>Thermomonosporaceae</taxon>
        <taxon>Actinomadura</taxon>
    </lineage>
</organism>
<keyword evidence="2" id="KW-1185">Reference proteome</keyword>
<name>A0A7D3VWV6_ACTVE</name>